<proteinExistence type="predicted"/>
<accession>A0A402CAM4</accession>
<reference evidence="1 2" key="1">
    <citation type="submission" date="2018-11" db="EMBL/GenBank/DDBJ databases">
        <title>Microbial catabolism of amino acid.</title>
        <authorList>
            <person name="Hibi M."/>
            <person name="Ogawa J."/>
        </authorList>
    </citation>
    <scope>NUCLEOTIDE SEQUENCE [LARGE SCALE GENOMIC DNA]</scope>
    <source>
        <strain evidence="1 2">C31-06</strain>
    </source>
</reference>
<evidence type="ECO:0000313" key="2">
    <source>
        <dbReference type="Proteomes" id="UP000287519"/>
    </source>
</evidence>
<organism evidence="1 2">
    <name type="scientific">Rhodococcus wratislaviensis</name>
    <name type="common">Tsukamurella wratislaviensis</name>
    <dbReference type="NCBI Taxonomy" id="44752"/>
    <lineage>
        <taxon>Bacteria</taxon>
        <taxon>Bacillati</taxon>
        <taxon>Actinomycetota</taxon>
        <taxon>Actinomycetes</taxon>
        <taxon>Mycobacteriales</taxon>
        <taxon>Nocardiaceae</taxon>
        <taxon>Rhodococcus</taxon>
    </lineage>
</organism>
<name>A0A402CAM4_RHOWR</name>
<keyword evidence="2" id="KW-1185">Reference proteome</keyword>
<dbReference type="EMBL" id="BHYM01000037">
    <property type="protein sequence ID" value="GCE40649.1"/>
    <property type="molecule type" value="Genomic_DNA"/>
</dbReference>
<dbReference type="Proteomes" id="UP000287519">
    <property type="component" value="Unassembled WGS sequence"/>
</dbReference>
<sequence length="201" mass="22250">MSFDPQLPLGLRGDEHLLFDVVPPTTGQGSGDDRHHLVLLTLQMRQQNLFESGESMRKSFSGSRMHTVFGCRSGDPLHLGADPRMVGVHRVEQCPGVRVQLTDQRPQPTVLTAVVQVQEMHHPHEMIREGDPLGLRGRRCCAQYLCRASDITAQCVVDDAHDASVDRLQSAGCHDLLQTMAPVCHTGRSRISSMRSISHDS</sequence>
<evidence type="ECO:0000313" key="1">
    <source>
        <dbReference type="EMBL" id="GCE40649.1"/>
    </source>
</evidence>
<comment type="caution">
    <text evidence="1">The sequence shown here is derived from an EMBL/GenBank/DDBJ whole genome shotgun (WGS) entry which is preliminary data.</text>
</comment>
<protein>
    <submittedName>
        <fullName evidence="1">Uncharacterized protein</fullName>
    </submittedName>
</protein>
<gene>
    <name evidence="1" type="ORF">Rhow_004292</name>
</gene>
<dbReference type="AlphaFoldDB" id="A0A402CAM4"/>